<protein>
    <recommendedName>
        <fullName evidence="4">Small EDRK-rich factor-like N-terminal domain-containing protein</fullName>
    </recommendedName>
</protein>
<dbReference type="Proteomes" id="UP001605036">
    <property type="component" value="Unassembled WGS sequence"/>
</dbReference>
<dbReference type="AlphaFoldDB" id="A0ABD1YW63"/>
<comment type="caution">
    <text evidence="2">The sequence shown here is derived from an EMBL/GenBank/DDBJ whole genome shotgun (WGS) entry which is preliminary data.</text>
</comment>
<sequence length="75" mass="8532">MSSHVEIDGNGNRQSQSAGRTDDRKRALASERRKREAGRKRLTSEADTIENIERRERDTRKPGAKAEQRGNSSHE</sequence>
<evidence type="ECO:0000313" key="2">
    <source>
        <dbReference type="EMBL" id="KAL2633972.1"/>
    </source>
</evidence>
<evidence type="ECO:0008006" key="4">
    <source>
        <dbReference type="Google" id="ProtNLM"/>
    </source>
</evidence>
<organism evidence="2 3">
    <name type="scientific">Riccia fluitans</name>
    <dbReference type="NCBI Taxonomy" id="41844"/>
    <lineage>
        <taxon>Eukaryota</taxon>
        <taxon>Viridiplantae</taxon>
        <taxon>Streptophyta</taxon>
        <taxon>Embryophyta</taxon>
        <taxon>Marchantiophyta</taxon>
        <taxon>Marchantiopsida</taxon>
        <taxon>Marchantiidae</taxon>
        <taxon>Marchantiales</taxon>
        <taxon>Ricciaceae</taxon>
        <taxon>Riccia</taxon>
    </lineage>
</organism>
<evidence type="ECO:0000313" key="3">
    <source>
        <dbReference type="Proteomes" id="UP001605036"/>
    </source>
</evidence>
<dbReference type="EMBL" id="JBHFFA010000003">
    <property type="protein sequence ID" value="KAL2633972.1"/>
    <property type="molecule type" value="Genomic_DNA"/>
</dbReference>
<proteinExistence type="predicted"/>
<feature type="compositionally biased region" description="Basic and acidic residues" evidence="1">
    <location>
        <begin position="51"/>
        <end position="75"/>
    </location>
</feature>
<feature type="compositionally biased region" description="Basic and acidic residues" evidence="1">
    <location>
        <begin position="20"/>
        <end position="34"/>
    </location>
</feature>
<feature type="region of interest" description="Disordered" evidence="1">
    <location>
        <begin position="1"/>
        <end position="75"/>
    </location>
</feature>
<keyword evidence="3" id="KW-1185">Reference proteome</keyword>
<gene>
    <name evidence="2" type="ORF">R1flu_005451</name>
</gene>
<reference evidence="2 3" key="1">
    <citation type="submission" date="2024-09" db="EMBL/GenBank/DDBJ databases">
        <title>Chromosome-scale assembly of Riccia fluitans.</title>
        <authorList>
            <person name="Paukszto L."/>
            <person name="Sawicki J."/>
            <person name="Karawczyk K."/>
            <person name="Piernik-Szablinska J."/>
            <person name="Szczecinska M."/>
            <person name="Mazdziarz M."/>
        </authorList>
    </citation>
    <scope>NUCLEOTIDE SEQUENCE [LARGE SCALE GENOMIC DNA]</scope>
    <source>
        <strain evidence="2">Rf_01</strain>
        <tissue evidence="2">Aerial parts of the thallus</tissue>
    </source>
</reference>
<name>A0ABD1YW63_9MARC</name>
<accession>A0ABD1YW63</accession>
<evidence type="ECO:0000256" key="1">
    <source>
        <dbReference type="SAM" id="MobiDB-lite"/>
    </source>
</evidence>